<dbReference type="Proteomes" id="UP001500879">
    <property type="component" value="Unassembled WGS sequence"/>
</dbReference>
<accession>A0ABP3IUS7</accession>
<sequence length="338" mass="37817">MTELLPSQLPTLLRRALGAHWDFTTDGDRVHIQHLHHGGPYLPPRRTLGWDEILAALEEAFAEQGVARAGCLPLHWGRETELTISAVQALDPLLKHGQHPVYRQGFLPQPVVRFTGDRDTHGTLRDGFLTSFVNVSRVNPIRQLSEYADAFDGWLTSLSRLGIHARHITFHGRLTPWRRRQVAGITLHFRLNGTALGDIVLLWHAEDPSHMAVDLGTGLERLTWTRNRTPWRDLVFGPYAHLAPITALDAIRTATLLLGYGIKPTARGAGSITRRVVATIPPAVSPLGFSAMARYSYTFWNSIVPLPCPWPTVVQHLDNEARKVAGHERLLEGQAHER</sequence>
<evidence type="ECO:0000313" key="1">
    <source>
        <dbReference type="EMBL" id="GAA0422044.1"/>
    </source>
</evidence>
<evidence type="ECO:0008006" key="3">
    <source>
        <dbReference type="Google" id="ProtNLM"/>
    </source>
</evidence>
<comment type="caution">
    <text evidence="1">The sequence shown here is derived from an EMBL/GenBank/DDBJ whole genome shotgun (WGS) entry which is preliminary data.</text>
</comment>
<name>A0ABP3IUS7_9ACTN</name>
<proteinExistence type="predicted"/>
<protein>
    <recommendedName>
        <fullName evidence="3">BioF2-like acetyltransferase domain-containing protein</fullName>
    </recommendedName>
</protein>
<reference evidence="2" key="1">
    <citation type="journal article" date="2019" name="Int. J. Syst. Evol. Microbiol.">
        <title>The Global Catalogue of Microorganisms (GCM) 10K type strain sequencing project: providing services to taxonomists for standard genome sequencing and annotation.</title>
        <authorList>
            <consortium name="The Broad Institute Genomics Platform"/>
            <consortium name="The Broad Institute Genome Sequencing Center for Infectious Disease"/>
            <person name="Wu L."/>
            <person name="Ma J."/>
        </authorList>
    </citation>
    <scope>NUCLEOTIDE SEQUENCE [LARGE SCALE GENOMIC DNA]</scope>
    <source>
        <strain evidence="2">JCM 4788</strain>
    </source>
</reference>
<organism evidence="1 2">
    <name type="scientific">Streptomyces luteireticuli</name>
    <dbReference type="NCBI Taxonomy" id="173858"/>
    <lineage>
        <taxon>Bacteria</taxon>
        <taxon>Bacillati</taxon>
        <taxon>Actinomycetota</taxon>
        <taxon>Actinomycetes</taxon>
        <taxon>Kitasatosporales</taxon>
        <taxon>Streptomycetaceae</taxon>
        <taxon>Streptomyces</taxon>
    </lineage>
</organism>
<keyword evidence="2" id="KW-1185">Reference proteome</keyword>
<gene>
    <name evidence="1" type="ORF">GCM10010357_49340</name>
</gene>
<evidence type="ECO:0000313" key="2">
    <source>
        <dbReference type="Proteomes" id="UP001500879"/>
    </source>
</evidence>
<dbReference type="EMBL" id="BAAABX010000051">
    <property type="protein sequence ID" value="GAA0422044.1"/>
    <property type="molecule type" value="Genomic_DNA"/>
</dbReference>